<keyword evidence="10" id="KW-1278">Translocase</keyword>
<dbReference type="Gene3D" id="3.40.50.720">
    <property type="entry name" value="NAD(P)-binding Rossmann-like Domain"/>
    <property type="match status" value="2"/>
</dbReference>
<dbReference type="GO" id="GO:0016491">
    <property type="term" value="F:oxidoreductase activity"/>
    <property type="evidence" value="ECO:0007669"/>
    <property type="project" value="UniProtKB-KW"/>
</dbReference>
<dbReference type="GO" id="GO:0005886">
    <property type="term" value="C:plasma membrane"/>
    <property type="evidence" value="ECO:0007669"/>
    <property type="project" value="UniProtKB-SubCell"/>
</dbReference>
<evidence type="ECO:0000256" key="15">
    <source>
        <dbReference type="SAM" id="MobiDB-lite"/>
    </source>
</evidence>
<dbReference type="PIRSF" id="PIRSF000203">
    <property type="entry name" value="NADP_transhydrogenase_alpha"/>
    <property type="match status" value="1"/>
</dbReference>
<feature type="compositionally biased region" description="Low complexity" evidence="15">
    <location>
        <begin position="375"/>
        <end position="398"/>
    </location>
</feature>
<protein>
    <recommendedName>
        <fullName evidence="4">proton-translocating NAD(P)(+) transhydrogenase</fullName>
        <ecNumber evidence="4">7.1.1.1</ecNumber>
    </recommendedName>
</protein>
<dbReference type="PANTHER" id="PTHR10160:SF19">
    <property type="entry name" value="PROTON-TRANSLOCATING NAD(P)(+) TRANSHYDROGENASE"/>
    <property type="match status" value="1"/>
</dbReference>
<dbReference type="SUPFAM" id="SSF52283">
    <property type="entry name" value="Formate/glycerate dehydrogenase catalytic domain-like"/>
    <property type="match status" value="1"/>
</dbReference>
<keyword evidence="7 16" id="KW-0812">Transmembrane</keyword>
<evidence type="ECO:0000256" key="4">
    <source>
        <dbReference type="ARBA" id="ARBA00012943"/>
    </source>
</evidence>
<dbReference type="PROSITE" id="PS00837">
    <property type="entry name" value="ALADH_PNT_2"/>
    <property type="match status" value="1"/>
</dbReference>
<keyword evidence="19" id="KW-0560">Oxidoreductase</keyword>
<evidence type="ECO:0000313" key="20">
    <source>
        <dbReference type="Proteomes" id="UP000276899"/>
    </source>
</evidence>
<keyword evidence="12" id="KW-0520">NAD</keyword>
<dbReference type="EC" id="7.1.1.1" evidence="4"/>
<gene>
    <name evidence="19" type="primary">pntA</name>
    <name evidence="19" type="ORF">NCTC11923_01070</name>
</gene>
<evidence type="ECO:0000256" key="6">
    <source>
        <dbReference type="ARBA" id="ARBA00022519"/>
    </source>
</evidence>
<feature type="transmembrane region" description="Helical" evidence="16">
    <location>
        <begin position="405"/>
        <end position="424"/>
    </location>
</feature>
<keyword evidence="8" id="KW-0547">Nucleotide-binding</keyword>
<accession>A0A448KBX9</accession>
<keyword evidence="20" id="KW-1185">Reference proteome</keyword>
<dbReference type="Pfam" id="PF05222">
    <property type="entry name" value="AlaDh_PNT_N"/>
    <property type="match status" value="1"/>
</dbReference>
<dbReference type="RefSeq" id="WP_026428041.1">
    <property type="nucleotide sequence ID" value="NZ_LR134363.1"/>
</dbReference>
<evidence type="ECO:0000256" key="16">
    <source>
        <dbReference type="SAM" id="Phobius"/>
    </source>
</evidence>
<keyword evidence="6" id="KW-0997">Cell inner membrane</keyword>
<keyword evidence="9" id="KW-0521">NADP</keyword>
<dbReference type="EMBL" id="LR134363">
    <property type="protein sequence ID" value="VEG74436.1"/>
    <property type="molecule type" value="Genomic_DNA"/>
</dbReference>
<dbReference type="Pfam" id="PF01262">
    <property type="entry name" value="AlaDh_PNT_C"/>
    <property type="match status" value="1"/>
</dbReference>
<dbReference type="GO" id="GO:0050661">
    <property type="term" value="F:NADP binding"/>
    <property type="evidence" value="ECO:0007669"/>
    <property type="project" value="TreeGrafter"/>
</dbReference>
<evidence type="ECO:0000256" key="12">
    <source>
        <dbReference type="ARBA" id="ARBA00023027"/>
    </source>
</evidence>
<name>A0A448KBX9_9ACTO</name>
<sequence>MRIGVPCEPPGQPLVAATPHTVERLARLGHEVLIEPGAGSQSSYPDADYEAAGATLAPAAQIWDCDMVLGTGAPTTDQLDLMHSGAIVVGRLDPARSPELLEALTSRGLTGLAMDAVPRISRAQAMDVLSSQANLAGYRAVVEAASHFGRLFSGQVTAAGKFPPAAVYVIGAGVAGLSAIGTASSLGAVVRGTDVRPEVADQVRSMGAQFVALPSAQEESSDGYAKEMSTDQEAAARALYAEQAAASDIVITTASIPGRRAPLLLDRQAIEAMRPGSVIVDLAAANGGNAELTEPGKVITTPGGVTIVGHTDLARRLPAQASQLYGQNIVNLLTLATPGKDGDLVLDMEDPILRAITVTRQGELMWPPPPITVSAAPAPQQAPEPAEPDPQAEAAAQARTRRRQLTGLAAATALAAALVLVTPAAAATHYIVLTLAIILGFHVISNVTPALHTPLMSVTNAISGIILVGAISQVGNADPLISGISLVAIVLASINVFGGFAVTHRMLAMFRKD</sequence>
<organism evidence="19 20">
    <name type="scientific">Actinomyces slackii</name>
    <dbReference type="NCBI Taxonomy" id="52774"/>
    <lineage>
        <taxon>Bacteria</taxon>
        <taxon>Bacillati</taxon>
        <taxon>Actinomycetota</taxon>
        <taxon>Actinomycetes</taxon>
        <taxon>Actinomycetales</taxon>
        <taxon>Actinomycetaceae</taxon>
        <taxon>Actinomyces</taxon>
    </lineage>
</organism>
<evidence type="ECO:0000256" key="1">
    <source>
        <dbReference type="ARBA" id="ARBA00003943"/>
    </source>
</evidence>
<dbReference type="InterPro" id="IPR026255">
    <property type="entry name" value="NADP_transhyd_a"/>
</dbReference>
<comment type="catalytic activity">
    <reaction evidence="14">
        <text>NAD(+) + NADPH + H(+)(in) = NADH + NADP(+) + H(+)(out)</text>
        <dbReference type="Rhea" id="RHEA:47992"/>
        <dbReference type="ChEBI" id="CHEBI:15378"/>
        <dbReference type="ChEBI" id="CHEBI:57540"/>
        <dbReference type="ChEBI" id="CHEBI:57783"/>
        <dbReference type="ChEBI" id="CHEBI:57945"/>
        <dbReference type="ChEBI" id="CHEBI:58349"/>
        <dbReference type="EC" id="7.1.1.1"/>
    </reaction>
</comment>
<dbReference type="Pfam" id="PF12769">
    <property type="entry name" value="PNTB_4TM"/>
    <property type="match status" value="1"/>
</dbReference>
<feature type="transmembrane region" description="Helical" evidence="16">
    <location>
        <begin position="480"/>
        <end position="502"/>
    </location>
</feature>
<feature type="transmembrane region" description="Helical" evidence="16">
    <location>
        <begin position="455"/>
        <end position="474"/>
    </location>
</feature>
<comment type="subcellular location">
    <subcellularLocation>
        <location evidence="2">Cell inner membrane</location>
        <topology evidence="2">Multi-pass membrane protein</topology>
    </subcellularLocation>
</comment>
<dbReference type="Proteomes" id="UP000276899">
    <property type="component" value="Chromosome"/>
</dbReference>
<dbReference type="GO" id="GO:0008750">
    <property type="term" value="F:proton-translocating NAD(P)+ transhydrogenase activity"/>
    <property type="evidence" value="ECO:0007669"/>
    <property type="project" value="UniProtKB-EC"/>
</dbReference>
<dbReference type="InterPro" id="IPR007886">
    <property type="entry name" value="AlaDH/PNT_N"/>
</dbReference>
<proteinExistence type="inferred from homology"/>
<dbReference type="AlphaFoldDB" id="A0A448KBX9"/>
<reference evidence="19 20" key="1">
    <citation type="submission" date="2018-12" db="EMBL/GenBank/DDBJ databases">
        <authorList>
            <consortium name="Pathogen Informatics"/>
        </authorList>
    </citation>
    <scope>NUCLEOTIDE SEQUENCE [LARGE SCALE GENOMIC DNA]</scope>
    <source>
        <strain evidence="19 20">NCTC11923</strain>
    </source>
</reference>
<evidence type="ECO:0000256" key="10">
    <source>
        <dbReference type="ARBA" id="ARBA00022967"/>
    </source>
</evidence>
<dbReference type="NCBIfam" id="TIGR00561">
    <property type="entry name" value="pntA"/>
    <property type="match status" value="1"/>
</dbReference>
<comment type="function">
    <text evidence="1">The transhydrogenation between NADH and NADP is coupled to respiration and ATP hydrolysis and functions as a proton pump across the membrane.</text>
</comment>
<dbReference type="NCBIfam" id="NF006942">
    <property type="entry name" value="PRK09424.1"/>
    <property type="match status" value="1"/>
</dbReference>
<dbReference type="InterPro" id="IPR007698">
    <property type="entry name" value="AlaDH/PNT_NAD(H)-bd"/>
</dbReference>
<evidence type="ECO:0000256" key="13">
    <source>
        <dbReference type="ARBA" id="ARBA00023136"/>
    </source>
</evidence>
<evidence type="ECO:0000256" key="14">
    <source>
        <dbReference type="ARBA" id="ARBA00048202"/>
    </source>
</evidence>
<evidence type="ECO:0000256" key="3">
    <source>
        <dbReference type="ARBA" id="ARBA00005689"/>
    </source>
</evidence>
<dbReference type="InterPro" id="IPR036291">
    <property type="entry name" value="NAD(P)-bd_dom_sf"/>
</dbReference>
<evidence type="ECO:0000256" key="5">
    <source>
        <dbReference type="ARBA" id="ARBA00022475"/>
    </source>
</evidence>
<evidence type="ECO:0000259" key="17">
    <source>
        <dbReference type="SMART" id="SM01002"/>
    </source>
</evidence>
<dbReference type="STRING" id="1278298.GCA_000428685_01435"/>
<dbReference type="InterPro" id="IPR024605">
    <property type="entry name" value="NADP_transhyd_a_C"/>
</dbReference>
<evidence type="ECO:0000256" key="11">
    <source>
        <dbReference type="ARBA" id="ARBA00022989"/>
    </source>
</evidence>
<dbReference type="GO" id="GO:0006740">
    <property type="term" value="P:NADPH regeneration"/>
    <property type="evidence" value="ECO:0007669"/>
    <property type="project" value="TreeGrafter"/>
</dbReference>
<comment type="similarity">
    <text evidence="3">Belongs to the AlaDH/PNT family.</text>
</comment>
<feature type="transmembrane region" description="Helical" evidence="16">
    <location>
        <begin position="430"/>
        <end position="448"/>
    </location>
</feature>
<keyword evidence="11 16" id="KW-1133">Transmembrane helix</keyword>
<evidence type="ECO:0000259" key="18">
    <source>
        <dbReference type="SMART" id="SM01003"/>
    </source>
</evidence>
<dbReference type="SMART" id="SM01003">
    <property type="entry name" value="AlaDh_PNT_N"/>
    <property type="match status" value="1"/>
</dbReference>
<evidence type="ECO:0000256" key="2">
    <source>
        <dbReference type="ARBA" id="ARBA00004429"/>
    </source>
</evidence>
<evidence type="ECO:0000313" key="19">
    <source>
        <dbReference type="EMBL" id="VEG74436.1"/>
    </source>
</evidence>
<dbReference type="KEGG" id="asla:NCTC11923_01070"/>
<dbReference type="CDD" id="cd05304">
    <property type="entry name" value="Rubrum_tdh"/>
    <property type="match status" value="1"/>
</dbReference>
<feature type="domain" description="Alanine dehydrogenase/pyridine nucleotide transhydrogenase N-terminal" evidence="18">
    <location>
        <begin position="4"/>
        <end position="136"/>
    </location>
</feature>
<feature type="region of interest" description="Disordered" evidence="15">
    <location>
        <begin position="372"/>
        <end position="399"/>
    </location>
</feature>
<evidence type="ECO:0000256" key="9">
    <source>
        <dbReference type="ARBA" id="ARBA00022857"/>
    </source>
</evidence>
<dbReference type="InterPro" id="IPR008143">
    <property type="entry name" value="Ala_DH/PNT_CS2"/>
</dbReference>
<keyword evidence="5" id="KW-1003">Cell membrane</keyword>
<evidence type="ECO:0000256" key="7">
    <source>
        <dbReference type="ARBA" id="ARBA00022692"/>
    </source>
</evidence>
<keyword evidence="13 16" id="KW-0472">Membrane</keyword>
<dbReference type="SUPFAM" id="SSF51735">
    <property type="entry name" value="NAD(P)-binding Rossmann-fold domains"/>
    <property type="match status" value="1"/>
</dbReference>
<feature type="domain" description="Alanine dehydrogenase/pyridine nucleotide transhydrogenase NAD(H)-binding" evidence="17">
    <location>
        <begin position="145"/>
        <end position="309"/>
    </location>
</feature>
<evidence type="ECO:0000256" key="8">
    <source>
        <dbReference type="ARBA" id="ARBA00022741"/>
    </source>
</evidence>
<dbReference type="SMART" id="SM01002">
    <property type="entry name" value="AlaDh_PNT_C"/>
    <property type="match status" value="1"/>
</dbReference>
<dbReference type="PANTHER" id="PTHR10160">
    <property type="entry name" value="NAD(P) TRANSHYDROGENASE"/>
    <property type="match status" value="1"/>
</dbReference>